<keyword evidence="1" id="KW-0472">Membrane</keyword>
<feature type="transmembrane region" description="Helical" evidence="1">
    <location>
        <begin position="76"/>
        <end position="93"/>
    </location>
</feature>
<feature type="transmembrane region" description="Helical" evidence="1">
    <location>
        <begin position="148"/>
        <end position="170"/>
    </location>
</feature>
<comment type="caution">
    <text evidence="2">The sequence shown here is derived from an EMBL/GenBank/DDBJ whole genome shotgun (WGS) entry which is preliminary data.</text>
</comment>
<keyword evidence="1" id="KW-1133">Transmembrane helix</keyword>
<name>A0ABN2LL19_9ACTN</name>
<dbReference type="InterPro" id="IPR007554">
    <property type="entry name" value="Glycerophosphate_synth"/>
</dbReference>
<feature type="transmembrane region" description="Helical" evidence="1">
    <location>
        <begin position="120"/>
        <end position="142"/>
    </location>
</feature>
<gene>
    <name evidence="2" type="ORF">GCM10009682_12820</name>
</gene>
<dbReference type="SUPFAM" id="SSF53756">
    <property type="entry name" value="UDP-Glycosyltransferase/glycogen phosphorylase"/>
    <property type="match status" value="1"/>
</dbReference>
<evidence type="ECO:0000313" key="2">
    <source>
        <dbReference type="EMBL" id="GAA1792290.1"/>
    </source>
</evidence>
<proteinExistence type="predicted"/>
<dbReference type="Gene3D" id="3.40.50.12580">
    <property type="match status" value="1"/>
</dbReference>
<keyword evidence="1" id="KW-0812">Transmembrane</keyword>
<accession>A0ABN2LL19</accession>
<organism evidence="2 3">
    <name type="scientific">Luedemannella flava</name>
    <dbReference type="NCBI Taxonomy" id="349316"/>
    <lineage>
        <taxon>Bacteria</taxon>
        <taxon>Bacillati</taxon>
        <taxon>Actinomycetota</taxon>
        <taxon>Actinomycetes</taxon>
        <taxon>Micromonosporales</taxon>
        <taxon>Micromonosporaceae</taxon>
        <taxon>Luedemannella</taxon>
    </lineage>
</organism>
<evidence type="ECO:0000313" key="3">
    <source>
        <dbReference type="Proteomes" id="UP001500218"/>
    </source>
</evidence>
<dbReference type="Pfam" id="PF04464">
    <property type="entry name" value="Glyphos_transf"/>
    <property type="match status" value="1"/>
</dbReference>
<evidence type="ECO:0000256" key="1">
    <source>
        <dbReference type="SAM" id="Phobius"/>
    </source>
</evidence>
<feature type="transmembrane region" description="Helical" evidence="1">
    <location>
        <begin position="50"/>
        <end position="70"/>
    </location>
</feature>
<sequence>MRRALGPVTANGLAVLSLVIVLGTSWRWLSLTLVLVTLAANLALHGTRGLGRFIVSHTILAAGALAAYARRMPDEVDWAFCVAAALIMSFISMENRLGRLAEPAFRTRHLRTRARPLRRVLNDTTIYLADCALIVLVAAAAIVALPSWVLLVGALGVGILYAGLLVDSLYTKRHRDGGRGDLTRALEHYQPEFYLHWDGAPDATYQIFMWLPYLERLDRRFVIVLRDRRSFAPVAAATGRPVVLCPTIASIEAAIVPSLRCVFYVNNGVRNGHIVRFHELTHVQLLHGDSEKTASYNPVNAMFDELFVAGRAAIDRYARNGVDMPRDKFRIVGRPQVESVEVATTPIAGISNRTVLYAPTWTGLFTDTNHCSLPIGARILRELFARGATVILRAHPMTSSNSRAAAHLAELERILAEDRAVSGRRHVWGAAASAGQFVDWANRADAMIADISSVISDFLYSEKPFAVTDMNGDLVSAVPVTRGAYVIRGDASNVAEVVDNLLGADPLADVRRAVKTYYLGDFAAEGYAEAFLTAARQVIDAPRRHELSKPHDPASAPAVRC</sequence>
<keyword evidence="3" id="KW-1185">Reference proteome</keyword>
<dbReference type="RefSeq" id="WP_344127257.1">
    <property type="nucleotide sequence ID" value="NZ_BAAALT010000031.1"/>
</dbReference>
<dbReference type="EMBL" id="BAAALT010000031">
    <property type="protein sequence ID" value="GAA1792290.1"/>
    <property type="molecule type" value="Genomic_DNA"/>
</dbReference>
<reference evidence="2 3" key="1">
    <citation type="journal article" date="2019" name="Int. J. Syst. Evol. Microbiol.">
        <title>The Global Catalogue of Microorganisms (GCM) 10K type strain sequencing project: providing services to taxonomists for standard genome sequencing and annotation.</title>
        <authorList>
            <consortium name="The Broad Institute Genomics Platform"/>
            <consortium name="The Broad Institute Genome Sequencing Center for Infectious Disease"/>
            <person name="Wu L."/>
            <person name="Ma J."/>
        </authorList>
    </citation>
    <scope>NUCLEOTIDE SEQUENCE [LARGE SCALE GENOMIC DNA]</scope>
    <source>
        <strain evidence="2 3">JCM 13250</strain>
    </source>
</reference>
<dbReference type="Proteomes" id="UP001500218">
    <property type="component" value="Unassembled WGS sequence"/>
</dbReference>
<protein>
    <submittedName>
        <fullName evidence="2">CDP-glycerol glycerophosphotransferase family protein</fullName>
    </submittedName>
</protein>
<dbReference type="InterPro" id="IPR043148">
    <property type="entry name" value="TagF_C"/>
</dbReference>
<feature type="transmembrane region" description="Helical" evidence="1">
    <location>
        <begin position="12"/>
        <end position="38"/>
    </location>
</feature>